<gene>
    <name evidence="2" type="ORF">F2Q69_00028932</name>
</gene>
<comment type="caution">
    <text evidence="2">The sequence shown here is derived from an EMBL/GenBank/DDBJ whole genome shotgun (WGS) entry which is preliminary data.</text>
</comment>
<evidence type="ECO:0000313" key="2">
    <source>
        <dbReference type="EMBL" id="KAF3583286.1"/>
    </source>
</evidence>
<reference evidence="2" key="1">
    <citation type="submission" date="2019-12" db="EMBL/GenBank/DDBJ databases">
        <title>Genome sequencing and annotation of Brassica cretica.</title>
        <authorList>
            <person name="Studholme D.J."/>
            <person name="Sarris P."/>
        </authorList>
    </citation>
    <scope>NUCLEOTIDE SEQUENCE</scope>
    <source>
        <strain evidence="2">PFS-109/04</strain>
        <tissue evidence="2">Leaf</tissue>
    </source>
</reference>
<feature type="region of interest" description="Disordered" evidence="1">
    <location>
        <begin position="175"/>
        <end position="200"/>
    </location>
</feature>
<protein>
    <submittedName>
        <fullName evidence="2">Uncharacterized protein</fullName>
    </submittedName>
</protein>
<dbReference type="EMBL" id="QGKX02000088">
    <property type="protein sequence ID" value="KAF3583286.1"/>
    <property type="molecule type" value="Genomic_DNA"/>
</dbReference>
<sequence length="200" mass="22771">MHLSLPKTFDPGIRKKEGHPNRDQKLQERQLSNTRCPKKKIIFQLVEAIKVSLELSHSVYQCPNTDIIHLVFVENVEIISGCKEESFKEITPDNLLLLKESTPNIVRTKATRNVEYHQPQKRYNAHVQSRGVILSYLLKGKPPDTPPTPKPKQYQEGGDVVVTKSMVQPESHLTFQTGHLGGTRDRGSVQGGYLDKKEYF</sequence>
<evidence type="ECO:0000313" key="3">
    <source>
        <dbReference type="Proteomes" id="UP000712600"/>
    </source>
</evidence>
<feature type="compositionally biased region" description="Basic and acidic residues" evidence="1">
    <location>
        <begin position="12"/>
        <end position="28"/>
    </location>
</feature>
<dbReference type="Proteomes" id="UP000712600">
    <property type="component" value="Unassembled WGS sequence"/>
</dbReference>
<proteinExistence type="predicted"/>
<name>A0A8S9RRQ0_BRACR</name>
<feature type="region of interest" description="Disordered" evidence="1">
    <location>
        <begin position="1"/>
        <end position="31"/>
    </location>
</feature>
<accession>A0A8S9RRQ0</accession>
<evidence type="ECO:0000256" key="1">
    <source>
        <dbReference type="SAM" id="MobiDB-lite"/>
    </source>
</evidence>
<organism evidence="2 3">
    <name type="scientific">Brassica cretica</name>
    <name type="common">Mustard</name>
    <dbReference type="NCBI Taxonomy" id="69181"/>
    <lineage>
        <taxon>Eukaryota</taxon>
        <taxon>Viridiplantae</taxon>
        <taxon>Streptophyta</taxon>
        <taxon>Embryophyta</taxon>
        <taxon>Tracheophyta</taxon>
        <taxon>Spermatophyta</taxon>
        <taxon>Magnoliopsida</taxon>
        <taxon>eudicotyledons</taxon>
        <taxon>Gunneridae</taxon>
        <taxon>Pentapetalae</taxon>
        <taxon>rosids</taxon>
        <taxon>malvids</taxon>
        <taxon>Brassicales</taxon>
        <taxon>Brassicaceae</taxon>
        <taxon>Brassiceae</taxon>
        <taxon>Brassica</taxon>
    </lineage>
</organism>
<dbReference type="AlphaFoldDB" id="A0A8S9RRQ0"/>